<proteinExistence type="predicted"/>
<organism evidence="2 3">
    <name type="scientific">Sinanodonta woodiana</name>
    <name type="common">Chinese pond mussel</name>
    <name type="synonym">Anodonta woodiana</name>
    <dbReference type="NCBI Taxonomy" id="1069815"/>
    <lineage>
        <taxon>Eukaryota</taxon>
        <taxon>Metazoa</taxon>
        <taxon>Spiralia</taxon>
        <taxon>Lophotrochozoa</taxon>
        <taxon>Mollusca</taxon>
        <taxon>Bivalvia</taxon>
        <taxon>Autobranchia</taxon>
        <taxon>Heteroconchia</taxon>
        <taxon>Palaeoheterodonta</taxon>
        <taxon>Unionida</taxon>
        <taxon>Unionoidea</taxon>
        <taxon>Unionidae</taxon>
        <taxon>Unioninae</taxon>
        <taxon>Sinanodonta</taxon>
    </lineage>
</organism>
<name>A0ABD3UFU0_SINWO</name>
<dbReference type="Proteomes" id="UP001634394">
    <property type="component" value="Unassembled WGS sequence"/>
</dbReference>
<evidence type="ECO:0000313" key="3">
    <source>
        <dbReference type="Proteomes" id="UP001634394"/>
    </source>
</evidence>
<comment type="caution">
    <text evidence="2">The sequence shown here is derived from an EMBL/GenBank/DDBJ whole genome shotgun (WGS) entry which is preliminary data.</text>
</comment>
<dbReference type="AlphaFoldDB" id="A0ABD3UFU0"/>
<reference evidence="2 3" key="1">
    <citation type="submission" date="2024-11" db="EMBL/GenBank/DDBJ databases">
        <title>Chromosome-level genome assembly of the freshwater bivalve Anodonta woodiana.</title>
        <authorList>
            <person name="Chen X."/>
        </authorList>
    </citation>
    <scope>NUCLEOTIDE SEQUENCE [LARGE SCALE GENOMIC DNA]</scope>
    <source>
        <strain evidence="2">MN2024</strain>
        <tissue evidence="2">Gills</tissue>
    </source>
</reference>
<gene>
    <name evidence="2" type="ORF">ACJMK2_019253</name>
</gene>
<feature type="domain" description="PDZ" evidence="1">
    <location>
        <begin position="159"/>
        <end position="242"/>
    </location>
</feature>
<dbReference type="InterPro" id="IPR001478">
    <property type="entry name" value="PDZ"/>
</dbReference>
<dbReference type="InterPro" id="IPR036034">
    <property type="entry name" value="PDZ_sf"/>
</dbReference>
<accession>A0ABD3UFU0</accession>
<protein>
    <recommendedName>
        <fullName evidence="1">PDZ domain-containing protein</fullName>
    </recommendedName>
</protein>
<dbReference type="SUPFAM" id="SSF50156">
    <property type="entry name" value="PDZ domain-like"/>
    <property type="match status" value="1"/>
</dbReference>
<keyword evidence="3" id="KW-1185">Reference proteome</keyword>
<evidence type="ECO:0000313" key="2">
    <source>
        <dbReference type="EMBL" id="KAL3848394.1"/>
    </source>
</evidence>
<dbReference type="EMBL" id="JBJQND010000016">
    <property type="protein sequence ID" value="KAL3848394.1"/>
    <property type="molecule type" value="Genomic_DNA"/>
</dbReference>
<dbReference type="Gene3D" id="2.30.42.10">
    <property type="match status" value="1"/>
</dbReference>
<dbReference type="SMART" id="SM00228">
    <property type="entry name" value="PDZ"/>
    <property type="match status" value="1"/>
</dbReference>
<sequence>MAYTNGQTAFTRISLVNGRSDRQVKFQMQSSGGVKKTKRTEKDQGVRNCELDPGYEACEDYTRRRPRLRKQDSLAQDSDIEEDGLRVIGVEESQLDGPPPMRIDPIYMTGKFRRPFLRSDSERMTCIFACIGIKTGSSSNSISSQIKIGHLLQDHALGDDFGAEVESHPYKDKDHNGYFLHFFTNIEPNSVAQHLTLREYDELVFLNDEFVPSLTHDELIAKFKSLPVDSHTPLKLIIRRVKQGHDIKEKEFQWIRIQAILVPEYDKEPGTIVKECHTEHLKSAPNGTSTIYLKLQDSSKYMSIQNHRIGACFLQASESDITTHITMNWRIFVSSQNVPQTYFLASLSSDHMEYVSVNGQEVNLAEQPFEFMYSKEGGFRSFKVKDKYLGYDGDTITLKSQPYKFEAFPVTNLKFDRNATANSSFSSQSSGYASLDADD</sequence>
<evidence type="ECO:0000259" key="1">
    <source>
        <dbReference type="SMART" id="SM00228"/>
    </source>
</evidence>